<dbReference type="Gene3D" id="3.40.50.300">
    <property type="entry name" value="P-loop containing nucleotide triphosphate hydrolases"/>
    <property type="match status" value="2"/>
</dbReference>
<comment type="caution">
    <text evidence="6">The sequence shown here is derived from an EMBL/GenBank/DDBJ whole genome shotgun (WGS) entry which is preliminary data.</text>
</comment>
<feature type="domain" description="ABC transporter" evidence="5">
    <location>
        <begin position="262"/>
        <end position="499"/>
    </location>
</feature>
<dbReference type="EMBL" id="SIUB01000005">
    <property type="protein sequence ID" value="TBN52371.1"/>
    <property type="molecule type" value="Genomic_DNA"/>
</dbReference>
<dbReference type="GO" id="GO:0005524">
    <property type="term" value="F:ATP binding"/>
    <property type="evidence" value="ECO:0007669"/>
    <property type="project" value="UniProtKB-KW"/>
</dbReference>
<accession>A0A4Q9GGA7</accession>
<name>A0A4Q9GGA7_9HYPH</name>
<keyword evidence="4 6" id="KW-0067">ATP-binding</keyword>
<keyword evidence="3" id="KW-0547">Nucleotide-binding</keyword>
<comment type="similarity">
    <text evidence="1">Belongs to the ABC transporter superfamily.</text>
</comment>
<reference evidence="6 7" key="1">
    <citation type="submission" date="2019-02" db="EMBL/GenBank/DDBJ databases">
        <title>Hansschlegelia quercus sp. nov., a novel methylotrophic bacterium from buds of oak (Quercus robur L.).</title>
        <authorList>
            <person name="Agafonova N.V."/>
            <person name="Kaparullina E.N."/>
            <person name="Grouzdev D.S."/>
            <person name="Doronina N.V."/>
        </authorList>
    </citation>
    <scope>NUCLEOTIDE SEQUENCE [LARGE SCALE GENOMIC DNA]</scope>
    <source>
        <strain evidence="6 7">Dub</strain>
    </source>
</reference>
<dbReference type="Pfam" id="PF00005">
    <property type="entry name" value="ABC_tran"/>
    <property type="match status" value="2"/>
</dbReference>
<dbReference type="CDD" id="cd03225">
    <property type="entry name" value="ABC_cobalt_CbiO_domain1"/>
    <property type="match status" value="2"/>
</dbReference>
<dbReference type="SUPFAM" id="SSF52540">
    <property type="entry name" value="P-loop containing nucleoside triphosphate hydrolases"/>
    <property type="match status" value="2"/>
</dbReference>
<evidence type="ECO:0000256" key="4">
    <source>
        <dbReference type="ARBA" id="ARBA00022840"/>
    </source>
</evidence>
<evidence type="ECO:0000259" key="5">
    <source>
        <dbReference type="PROSITE" id="PS50893"/>
    </source>
</evidence>
<dbReference type="Proteomes" id="UP000291613">
    <property type="component" value="Unassembled WGS sequence"/>
</dbReference>
<evidence type="ECO:0000256" key="3">
    <source>
        <dbReference type="ARBA" id="ARBA00022741"/>
    </source>
</evidence>
<dbReference type="SMART" id="SM00382">
    <property type="entry name" value="AAA"/>
    <property type="match status" value="2"/>
</dbReference>
<dbReference type="InterPro" id="IPR003593">
    <property type="entry name" value="AAA+_ATPase"/>
</dbReference>
<dbReference type="OrthoDB" id="9782163at2"/>
<dbReference type="RefSeq" id="WP_131003606.1">
    <property type="nucleotide sequence ID" value="NZ_JBHSZR010000013.1"/>
</dbReference>
<dbReference type="AlphaFoldDB" id="A0A4Q9GGA7"/>
<dbReference type="InterPro" id="IPR017871">
    <property type="entry name" value="ABC_transporter-like_CS"/>
</dbReference>
<dbReference type="InterPro" id="IPR027417">
    <property type="entry name" value="P-loop_NTPase"/>
</dbReference>
<evidence type="ECO:0000256" key="1">
    <source>
        <dbReference type="ARBA" id="ARBA00005417"/>
    </source>
</evidence>
<keyword evidence="7" id="KW-1185">Reference proteome</keyword>
<dbReference type="InterPro" id="IPR050095">
    <property type="entry name" value="ECF_ABC_transporter_ATP-bd"/>
</dbReference>
<evidence type="ECO:0000256" key="2">
    <source>
        <dbReference type="ARBA" id="ARBA00022448"/>
    </source>
</evidence>
<dbReference type="InterPro" id="IPR015856">
    <property type="entry name" value="ABC_transpr_CbiO/EcfA_su"/>
</dbReference>
<dbReference type="PROSITE" id="PS00211">
    <property type="entry name" value="ABC_TRANSPORTER_1"/>
    <property type="match status" value="1"/>
</dbReference>
<feature type="domain" description="ABC transporter" evidence="5">
    <location>
        <begin position="2"/>
        <end position="243"/>
    </location>
</feature>
<dbReference type="GO" id="GO:0016887">
    <property type="term" value="F:ATP hydrolysis activity"/>
    <property type="evidence" value="ECO:0007669"/>
    <property type="project" value="InterPro"/>
</dbReference>
<evidence type="ECO:0000313" key="7">
    <source>
        <dbReference type="Proteomes" id="UP000291613"/>
    </source>
</evidence>
<sequence>MLVLDSLTVGFGAPEPAVADVSFRLAPGEAAVICGAGGAGKSTLLAAAGGIVPRLVRAQEFSGEIRLGGRLMREWPTPELFSAVGFVFQNLDDQLWNLSVEDMIAFPLENRRTPRDEVRREVSKVIDRFGIRRLAGRQALTLSGGERRMVALAAAFAAEPDLLVLDEPTTGLDPQARGRLASALGEARAARPGCTMLIAEQDAASLAQVTERALFLAGGRLVGQTSISDAARNNEIWRTAGVIAPGEALRRRRPGAVGPTRLAVSGLRSSLVRPGGAPVLQDVSFALSAGEIVGLVGANGAGKTTLFQTLLGLLKAAAGSVALDDADAASWSPAQRARRIGYLPQNMRRVLFNMTVLEEVVFAMATDTRRVADPVIRAEALAALEPYGLADKAEVNPFALSAREQGLLGLACVEAGGCAVAILDEPLIARDRAGRALLGRFLDASEAQGRAVILISHDLELVDDVCARAMVLADGRLAFDGPTGAVWDSGAFEALGWPKPYAQEARAA</sequence>
<dbReference type="GO" id="GO:0042626">
    <property type="term" value="F:ATPase-coupled transmembrane transporter activity"/>
    <property type="evidence" value="ECO:0007669"/>
    <property type="project" value="TreeGrafter"/>
</dbReference>
<proteinExistence type="inferred from homology"/>
<keyword evidence="2" id="KW-0813">Transport</keyword>
<evidence type="ECO:0000313" key="6">
    <source>
        <dbReference type="EMBL" id="TBN52371.1"/>
    </source>
</evidence>
<gene>
    <name evidence="6" type="ORF">EYR15_11000</name>
</gene>
<protein>
    <submittedName>
        <fullName evidence="6">ABC transporter ATP-binding protein</fullName>
    </submittedName>
</protein>
<dbReference type="GO" id="GO:0043190">
    <property type="term" value="C:ATP-binding cassette (ABC) transporter complex"/>
    <property type="evidence" value="ECO:0007669"/>
    <property type="project" value="TreeGrafter"/>
</dbReference>
<dbReference type="PROSITE" id="PS50893">
    <property type="entry name" value="ABC_TRANSPORTER_2"/>
    <property type="match status" value="2"/>
</dbReference>
<organism evidence="6 7">
    <name type="scientific">Hansschlegelia quercus</name>
    <dbReference type="NCBI Taxonomy" id="2528245"/>
    <lineage>
        <taxon>Bacteria</taxon>
        <taxon>Pseudomonadati</taxon>
        <taxon>Pseudomonadota</taxon>
        <taxon>Alphaproteobacteria</taxon>
        <taxon>Hyphomicrobiales</taxon>
        <taxon>Methylopilaceae</taxon>
        <taxon>Hansschlegelia</taxon>
    </lineage>
</organism>
<dbReference type="PANTHER" id="PTHR43553">
    <property type="entry name" value="HEAVY METAL TRANSPORTER"/>
    <property type="match status" value="1"/>
</dbReference>
<dbReference type="InterPro" id="IPR003439">
    <property type="entry name" value="ABC_transporter-like_ATP-bd"/>
</dbReference>